<dbReference type="SUPFAM" id="SSF57667">
    <property type="entry name" value="beta-beta-alpha zinc fingers"/>
    <property type="match status" value="1"/>
</dbReference>
<keyword evidence="3 5" id="KW-0863">Zinc-finger</keyword>
<feature type="domain" description="C2H2-type" evidence="7">
    <location>
        <begin position="729"/>
        <end position="757"/>
    </location>
</feature>
<sequence length="766" mass="81155">MATSVPLHQQPYKQQVQHSQKKQQHSISSSFPSSHLLQRQCDINPLLSSQTQPRTVLPTPALIASFVPELVAASATTPVAVFAQVLSLPESIEQHNPVGKLLPSQSPAASIVAPMSALETAPSPVSSSSSLLPQSQSQPPFTMRTAVSTSSTGSALATTKSKISPSSGLSSLSVIAVSDAITPSTALQHPKAASASLPNQQPTTSNSQITNSVLTHPLKQSAHVYNLHRLPSIIAADVAQSCSSHAVLFPGISDSIAIEVAAAAAMAAFQSLDSVNTVSVLSQNPESKSQKTVINGVQEIINWTLPSQLVPASCSAGSATSSAAPTTLGSNAGAVCTQTMASSNTQLAFTAPLPILQQSDVFGSNSTTPSGGTPSVAQTDTTTGFQFGYGYPAYQGYFYPSMNQQQQQLSMQSPNPSSLDQEVDLPNTVSAHNLSTLASPAPFNMVPFPMMFPYVGMSDHLQTTPSPYMAMFDERRIDPSDDGNGSLSEVEFEDEVEYTNPTFGRRSKRKSGTGERVLFQCPRPLCTKVYKNRNGLKYHMQKGSCSIPDGTTTANSDALLVQPTATMSTLPGSNLLPSVSAAAQSLPLTSSNTVHPQLGSNSSAIAADHLNQGRGASEAEQRAPLSGDVCMPTPNPSTPTTSFPLALQSQIQTQSQSQIQTQTQQPITHPMLVQSTTSAILSSTHAPVTAFPGMDPSLPYMPHSFVQAYSDLELASSSTTHPSQALKQFYCKICNRRYKNINGLRYHARADHPGLEFDLVKGRDDF</sequence>
<dbReference type="InterPro" id="IPR013087">
    <property type="entry name" value="Znf_C2H2_type"/>
</dbReference>
<dbReference type="PANTHER" id="PTHR23057">
    <property type="entry name" value="JUXTAPOSED WITH ANOTHER ZINC FINGER PROTEIN 1"/>
    <property type="match status" value="1"/>
</dbReference>
<evidence type="ECO:0000256" key="6">
    <source>
        <dbReference type="SAM" id="MobiDB-lite"/>
    </source>
</evidence>
<protein>
    <recommendedName>
        <fullName evidence="7">C2H2-type domain-containing protein</fullName>
    </recommendedName>
</protein>
<keyword evidence="1" id="KW-0479">Metal-binding</keyword>
<keyword evidence="9" id="KW-1185">Reference proteome</keyword>
<dbReference type="InterPro" id="IPR036236">
    <property type="entry name" value="Znf_C2H2_sf"/>
</dbReference>
<dbReference type="Proteomes" id="UP001648503">
    <property type="component" value="Unassembled WGS sequence"/>
</dbReference>
<dbReference type="InterPro" id="IPR051580">
    <property type="entry name" value="ZnF-Chromatin_assoc"/>
</dbReference>
<dbReference type="EMBL" id="JAFCIX010000330">
    <property type="protein sequence ID" value="KAH6594672.1"/>
    <property type="molecule type" value="Genomic_DNA"/>
</dbReference>
<evidence type="ECO:0000256" key="5">
    <source>
        <dbReference type="PROSITE-ProRule" id="PRU00042"/>
    </source>
</evidence>
<accession>A0ABQ8FD31</accession>
<keyword evidence="4" id="KW-0862">Zinc</keyword>
<evidence type="ECO:0000256" key="3">
    <source>
        <dbReference type="ARBA" id="ARBA00022771"/>
    </source>
</evidence>
<dbReference type="PANTHER" id="PTHR23057:SF0">
    <property type="entry name" value="JUXTAPOSED WITH ANOTHER ZINC FINGER PROTEIN 1"/>
    <property type="match status" value="1"/>
</dbReference>
<gene>
    <name evidence="8" type="ORF">BASA50_006350</name>
</gene>
<feature type="region of interest" description="Disordered" evidence="6">
    <location>
        <begin position="122"/>
        <end position="145"/>
    </location>
</feature>
<dbReference type="SMART" id="SM00355">
    <property type="entry name" value="ZnF_C2H2"/>
    <property type="match status" value="2"/>
</dbReference>
<evidence type="ECO:0000313" key="9">
    <source>
        <dbReference type="Proteomes" id="UP001648503"/>
    </source>
</evidence>
<dbReference type="PROSITE" id="PS50157">
    <property type="entry name" value="ZINC_FINGER_C2H2_2"/>
    <property type="match status" value="1"/>
</dbReference>
<reference evidence="8 9" key="1">
    <citation type="submission" date="2021-02" db="EMBL/GenBank/DDBJ databases">
        <title>Variation within the Batrachochytrium salamandrivorans European outbreak.</title>
        <authorList>
            <person name="Kelly M."/>
            <person name="Pasmans F."/>
            <person name="Shea T.P."/>
            <person name="Munoz J.F."/>
            <person name="Carranza S."/>
            <person name="Cuomo C.A."/>
            <person name="Martel A."/>
        </authorList>
    </citation>
    <scope>NUCLEOTIDE SEQUENCE [LARGE SCALE GENOMIC DNA]</scope>
    <source>
        <strain evidence="8 9">AMFP18/2</strain>
    </source>
</reference>
<name>A0ABQ8FD31_9FUNG</name>
<evidence type="ECO:0000256" key="2">
    <source>
        <dbReference type="ARBA" id="ARBA00022737"/>
    </source>
</evidence>
<feature type="region of interest" description="Disordered" evidence="6">
    <location>
        <begin position="1"/>
        <end position="32"/>
    </location>
</feature>
<comment type="caution">
    <text evidence="8">The sequence shown here is derived from an EMBL/GenBank/DDBJ whole genome shotgun (WGS) entry which is preliminary data.</text>
</comment>
<dbReference type="PROSITE" id="PS00028">
    <property type="entry name" value="ZINC_FINGER_C2H2_1"/>
    <property type="match status" value="1"/>
</dbReference>
<evidence type="ECO:0000256" key="4">
    <source>
        <dbReference type="ARBA" id="ARBA00022833"/>
    </source>
</evidence>
<evidence type="ECO:0000313" key="8">
    <source>
        <dbReference type="EMBL" id="KAH6594672.1"/>
    </source>
</evidence>
<evidence type="ECO:0000256" key="1">
    <source>
        <dbReference type="ARBA" id="ARBA00022723"/>
    </source>
</evidence>
<feature type="compositionally biased region" description="Polar residues" evidence="6">
    <location>
        <begin position="196"/>
        <end position="208"/>
    </location>
</feature>
<feature type="region of interest" description="Disordered" evidence="6">
    <location>
        <begin position="189"/>
        <end position="208"/>
    </location>
</feature>
<evidence type="ECO:0000259" key="7">
    <source>
        <dbReference type="PROSITE" id="PS50157"/>
    </source>
</evidence>
<keyword evidence="2" id="KW-0677">Repeat</keyword>
<proteinExistence type="predicted"/>
<organism evidence="8 9">
    <name type="scientific">Batrachochytrium salamandrivorans</name>
    <dbReference type="NCBI Taxonomy" id="1357716"/>
    <lineage>
        <taxon>Eukaryota</taxon>
        <taxon>Fungi</taxon>
        <taxon>Fungi incertae sedis</taxon>
        <taxon>Chytridiomycota</taxon>
        <taxon>Chytridiomycota incertae sedis</taxon>
        <taxon>Chytridiomycetes</taxon>
        <taxon>Rhizophydiales</taxon>
        <taxon>Rhizophydiales incertae sedis</taxon>
        <taxon>Batrachochytrium</taxon>
    </lineage>
</organism>